<reference evidence="1 2" key="1">
    <citation type="journal article" date="2018" name="Nat. Biotechnol.">
        <title>A standardized bacterial taxonomy based on genome phylogeny substantially revises the tree of life.</title>
        <authorList>
            <person name="Parks D.H."/>
            <person name="Chuvochina M."/>
            <person name="Waite D.W."/>
            <person name="Rinke C."/>
            <person name="Skarshewski A."/>
            <person name="Chaumeil P.A."/>
            <person name="Hugenholtz P."/>
        </authorList>
    </citation>
    <scope>NUCLEOTIDE SEQUENCE [LARGE SCALE GENOMIC DNA]</scope>
    <source>
        <strain evidence="1">UBA9152</strain>
    </source>
</reference>
<name>A0A3C1KCJ7_9MICO</name>
<accession>A0A3C1KCJ7</accession>
<dbReference type="Proteomes" id="UP000257479">
    <property type="component" value="Unassembled WGS sequence"/>
</dbReference>
<dbReference type="GO" id="GO:0016874">
    <property type="term" value="F:ligase activity"/>
    <property type="evidence" value="ECO:0007669"/>
    <property type="project" value="UniProtKB-KW"/>
</dbReference>
<feature type="non-terminal residue" evidence="1">
    <location>
        <position position="1"/>
    </location>
</feature>
<dbReference type="EMBL" id="DMNG01000087">
    <property type="protein sequence ID" value="HAN23946.1"/>
    <property type="molecule type" value="Genomic_DNA"/>
</dbReference>
<evidence type="ECO:0000313" key="2">
    <source>
        <dbReference type="Proteomes" id="UP000257479"/>
    </source>
</evidence>
<protein>
    <submittedName>
        <fullName evidence="1">ATP-dependent DNA ligase</fullName>
    </submittedName>
</protein>
<comment type="caution">
    <text evidence="1">The sequence shown here is derived from an EMBL/GenBank/DDBJ whole genome shotgun (WGS) entry which is preliminary data.</text>
</comment>
<sequence length="50" mass="5842">VLEVRYDQLEGARFRHTVQFERWRPDRDAASCTFAQLEQIAAYDLAAVLD</sequence>
<dbReference type="InterPro" id="IPR012340">
    <property type="entry name" value="NA-bd_OB-fold"/>
</dbReference>
<proteinExistence type="predicted"/>
<dbReference type="Gene3D" id="2.40.50.140">
    <property type="entry name" value="Nucleic acid-binding proteins"/>
    <property type="match status" value="1"/>
</dbReference>
<organism evidence="1 2">
    <name type="scientific">Microbacterium ginsengisoli</name>
    <dbReference type="NCBI Taxonomy" id="400772"/>
    <lineage>
        <taxon>Bacteria</taxon>
        <taxon>Bacillati</taxon>
        <taxon>Actinomycetota</taxon>
        <taxon>Actinomycetes</taxon>
        <taxon>Micrococcales</taxon>
        <taxon>Microbacteriaceae</taxon>
        <taxon>Microbacterium</taxon>
    </lineage>
</organism>
<gene>
    <name evidence="1" type="ORF">DCP95_05155</name>
</gene>
<dbReference type="AlphaFoldDB" id="A0A3C1KCJ7"/>
<keyword evidence="1" id="KW-0436">Ligase</keyword>
<evidence type="ECO:0000313" key="1">
    <source>
        <dbReference type="EMBL" id="HAN23946.1"/>
    </source>
</evidence>